<evidence type="ECO:0000259" key="2">
    <source>
        <dbReference type="Pfam" id="PF03109"/>
    </source>
</evidence>
<keyword evidence="4" id="KW-1185">Reference proteome</keyword>
<dbReference type="STRING" id="1236220.SAMN04488112_12533"/>
<feature type="domain" description="ABC1 atypical kinase-like" evidence="2">
    <location>
        <begin position="33"/>
        <end position="118"/>
    </location>
</feature>
<evidence type="ECO:0000313" key="3">
    <source>
        <dbReference type="EMBL" id="SDC98389.1"/>
    </source>
</evidence>
<sequence length="181" mass="21671">MEGYTSTNSLPSKDDRILSRLHQHPAFPALHHCGDQFMVMDKVEGITLAHELHNRSRLKEDHLEQIEAYMEDCFREGWIPRDMHLNNLMVDAEDRIRIVDVGRFIHTDYPERYQEELAEDLADLRYDLLGMFSPFSKKRRYHYGSSSSGSYRRRRSYSSRSYSSSRRKYRKHRRRRPRSSS</sequence>
<name>A0A1G6R170_9BACL</name>
<proteinExistence type="predicted"/>
<dbReference type="Proteomes" id="UP000199387">
    <property type="component" value="Unassembled WGS sequence"/>
</dbReference>
<evidence type="ECO:0000313" key="4">
    <source>
        <dbReference type="Proteomes" id="UP000199387"/>
    </source>
</evidence>
<dbReference type="SUPFAM" id="SSF56112">
    <property type="entry name" value="Protein kinase-like (PK-like)"/>
    <property type="match status" value="1"/>
</dbReference>
<evidence type="ECO:0000256" key="1">
    <source>
        <dbReference type="SAM" id="MobiDB-lite"/>
    </source>
</evidence>
<dbReference type="AlphaFoldDB" id="A0A1G6R170"/>
<reference evidence="3 4" key="1">
    <citation type="submission" date="2016-10" db="EMBL/GenBank/DDBJ databases">
        <authorList>
            <person name="de Groot N.N."/>
        </authorList>
    </citation>
    <scope>NUCLEOTIDE SEQUENCE [LARGE SCALE GENOMIC DNA]</scope>
    <source>
        <strain evidence="3 4">DSM 45514</strain>
    </source>
</reference>
<organism evidence="3 4">
    <name type="scientific">Melghirimyces thermohalophilus</name>
    <dbReference type="NCBI Taxonomy" id="1236220"/>
    <lineage>
        <taxon>Bacteria</taxon>
        <taxon>Bacillati</taxon>
        <taxon>Bacillota</taxon>
        <taxon>Bacilli</taxon>
        <taxon>Bacillales</taxon>
        <taxon>Thermoactinomycetaceae</taxon>
        <taxon>Melghirimyces</taxon>
    </lineage>
</organism>
<protein>
    <recommendedName>
        <fullName evidence="2">ABC1 atypical kinase-like domain-containing protein</fullName>
    </recommendedName>
</protein>
<dbReference type="InterPro" id="IPR011009">
    <property type="entry name" value="Kinase-like_dom_sf"/>
</dbReference>
<gene>
    <name evidence="3" type="ORF">SAMN04488112_12533</name>
</gene>
<dbReference type="EMBL" id="FMZA01000025">
    <property type="protein sequence ID" value="SDC98389.1"/>
    <property type="molecule type" value="Genomic_DNA"/>
</dbReference>
<accession>A0A1G6R170</accession>
<feature type="compositionally biased region" description="Basic residues" evidence="1">
    <location>
        <begin position="165"/>
        <end position="181"/>
    </location>
</feature>
<dbReference type="Gene3D" id="1.10.510.10">
    <property type="entry name" value="Transferase(Phosphotransferase) domain 1"/>
    <property type="match status" value="1"/>
</dbReference>
<dbReference type="Pfam" id="PF03109">
    <property type="entry name" value="ABC1"/>
    <property type="match status" value="1"/>
</dbReference>
<dbReference type="InterPro" id="IPR004147">
    <property type="entry name" value="ABC1_dom"/>
</dbReference>
<feature type="region of interest" description="Disordered" evidence="1">
    <location>
        <begin position="140"/>
        <end position="181"/>
    </location>
</feature>